<evidence type="ECO:0000259" key="7">
    <source>
        <dbReference type="Pfam" id="PF00892"/>
    </source>
</evidence>
<comment type="subcellular location">
    <subcellularLocation>
        <location evidence="1">Membrane</location>
        <topology evidence="1">Multi-pass membrane protein</topology>
    </subcellularLocation>
</comment>
<name>A0ABV7E5M8_9SPHN</name>
<keyword evidence="3 6" id="KW-0812">Transmembrane</keyword>
<keyword evidence="4 6" id="KW-1133">Transmembrane helix</keyword>
<protein>
    <submittedName>
        <fullName evidence="8">DMT family transporter</fullName>
    </submittedName>
</protein>
<feature type="transmembrane region" description="Helical" evidence="6">
    <location>
        <begin position="134"/>
        <end position="151"/>
    </location>
</feature>
<feature type="domain" description="EamA" evidence="7">
    <location>
        <begin position="161"/>
        <end position="289"/>
    </location>
</feature>
<comment type="similarity">
    <text evidence="2">Belongs to the drug/metabolite transporter (DMT) superfamily. 10 TMS drug/metabolite exporter (DME) (TC 2.A.7.3) family.</text>
</comment>
<feature type="transmembrane region" description="Helical" evidence="6">
    <location>
        <begin position="12"/>
        <end position="33"/>
    </location>
</feature>
<feature type="transmembrane region" description="Helical" evidence="6">
    <location>
        <begin position="216"/>
        <end position="236"/>
    </location>
</feature>
<feature type="transmembrane region" description="Helical" evidence="6">
    <location>
        <begin position="45"/>
        <end position="66"/>
    </location>
</feature>
<reference evidence="9" key="1">
    <citation type="journal article" date="2019" name="Int. J. Syst. Evol. Microbiol.">
        <title>The Global Catalogue of Microorganisms (GCM) 10K type strain sequencing project: providing services to taxonomists for standard genome sequencing and annotation.</title>
        <authorList>
            <consortium name="The Broad Institute Genomics Platform"/>
            <consortium name="The Broad Institute Genome Sequencing Center for Infectious Disease"/>
            <person name="Wu L."/>
            <person name="Ma J."/>
        </authorList>
    </citation>
    <scope>NUCLEOTIDE SEQUENCE [LARGE SCALE GENOMIC DNA]</scope>
    <source>
        <strain evidence="9">KCTC 52607</strain>
    </source>
</reference>
<dbReference type="PANTHER" id="PTHR22911">
    <property type="entry name" value="ACYL-MALONYL CONDENSING ENZYME-RELATED"/>
    <property type="match status" value="1"/>
</dbReference>
<feature type="domain" description="EamA" evidence="7">
    <location>
        <begin position="17"/>
        <end position="149"/>
    </location>
</feature>
<dbReference type="PANTHER" id="PTHR22911:SF6">
    <property type="entry name" value="SOLUTE CARRIER FAMILY 35 MEMBER G1"/>
    <property type="match status" value="1"/>
</dbReference>
<dbReference type="Pfam" id="PF00892">
    <property type="entry name" value="EamA"/>
    <property type="match status" value="2"/>
</dbReference>
<evidence type="ECO:0000256" key="3">
    <source>
        <dbReference type="ARBA" id="ARBA00022692"/>
    </source>
</evidence>
<evidence type="ECO:0000256" key="1">
    <source>
        <dbReference type="ARBA" id="ARBA00004141"/>
    </source>
</evidence>
<dbReference type="InterPro" id="IPR037185">
    <property type="entry name" value="EmrE-like"/>
</dbReference>
<organism evidence="8 9">
    <name type="scientific">Alteraurantiacibacter palmitatis</name>
    <dbReference type="NCBI Taxonomy" id="2054628"/>
    <lineage>
        <taxon>Bacteria</taxon>
        <taxon>Pseudomonadati</taxon>
        <taxon>Pseudomonadota</taxon>
        <taxon>Alphaproteobacteria</taxon>
        <taxon>Sphingomonadales</taxon>
        <taxon>Erythrobacteraceae</taxon>
        <taxon>Alteraurantiacibacter</taxon>
    </lineage>
</organism>
<feature type="transmembrane region" description="Helical" evidence="6">
    <location>
        <begin position="87"/>
        <end position="105"/>
    </location>
</feature>
<dbReference type="SUPFAM" id="SSF103481">
    <property type="entry name" value="Multidrug resistance efflux transporter EmrE"/>
    <property type="match status" value="2"/>
</dbReference>
<sequence length="310" mass="33373">MTSARHDRPLLALAIRLGGVMGLSIMAALIKLASTRGIHLAEIIFWRQFTTVPILLAWAWFAGQGAGVARLKALATKRPRDHAMRGIYGMIGMVFNFGAVILLPLAEATTINFSAPIWAVILSIIFLKEKVGVWRWSAVLAGFAGILVIAQPGDGHIPLVGAAVAMAGAFMIALISIQIRDLSRTENPMAIVFWFATLSSICSLPFMLFVAGPHDALDWLILLGTGLAGTWGQLMITAALRYGKVSSVIVMDYSAIVWATLFGWLLFAVLPPITTLFGAPLVIAAGIIIAWRERVVRRAPFTDQRGAAGT</sequence>
<dbReference type="Proteomes" id="UP001595456">
    <property type="component" value="Unassembled WGS sequence"/>
</dbReference>
<dbReference type="RefSeq" id="WP_336925990.1">
    <property type="nucleotide sequence ID" value="NZ_JBANRO010000006.1"/>
</dbReference>
<evidence type="ECO:0000256" key="6">
    <source>
        <dbReference type="SAM" id="Phobius"/>
    </source>
</evidence>
<feature type="transmembrane region" description="Helical" evidence="6">
    <location>
        <begin position="248"/>
        <end position="267"/>
    </location>
</feature>
<proteinExistence type="inferred from homology"/>
<keyword evidence="9" id="KW-1185">Reference proteome</keyword>
<evidence type="ECO:0000256" key="4">
    <source>
        <dbReference type="ARBA" id="ARBA00022989"/>
    </source>
</evidence>
<feature type="transmembrane region" description="Helical" evidence="6">
    <location>
        <begin position="111"/>
        <end position="127"/>
    </location>
</feature>
<evidence type="ECO:0000256" key="5">
    <source>
        <dbReference type="ARBA" id="ARBA00023136"/>
    </source>
</evidence>
<feature type="transmembrane region" description="Helical" evidence="6">
    <location>
        <begin position="273"/>
        <end position="291"/>
    </location>
</feature>
<evidence type="ECO:0000256" key="2">
    <source>
        <dbReference type="ARBA" id="ARBA00009853"/>
    </source>
</evidence>
<evidence type="ECO:0000313" key="8">
    <source>
        <dbReference type="EMBL" id="MFC3097251.1"/>
    </source>
</evidence>
<dbReference type="InterPro" id="IPR000620">
    <property type="entry name" value="EamA_dom"/>
</dbReference>
<gene>
    <name evidence="8" type="ORF">ACFODU_05485</name>
</gene>
<feature type="transmembrane region" description="Helical" evidence="6">
    <location>
        <begin position="157"/>
        <end position="177"/>
    </location>
</feature>
<comment type="caution">
    <text evidence="8">The sequence shown here is derived from an EMBL/GenBank/DDBJ whole genome shotgun (WGS) entry which is preliminary data.</text>
</comment>
<keyword evidence="5 6" id="KW-0472">Membrane</keyword>
<feature type="transmembrane region" description="Helical" evidence="6">
    <location>
        <begin position="189"/>
        <end position="210"/>
    </location>
</feature>
<dbReference type="EMBL" id="JBHRST010000008">
    <property type="protein sequence ID" value="MFC3097251.1"/>
    <property type="molecule type" value="Genomic_DNA"/>
</dbReference>
<evidence type="ECO:0000313" key="9">
    <source>
        <dbReference type="Proteomes" id="UP001595456"/>
    </source>
</evidence>
<accession>A0ABV7E5M8</accession>